<keyword evidence="9" id="KW-0808">Transferase</keyword>
<organism evidence="18 19">
    <name type="scientific">Lachnospira intestinalis</name>
    <dbReference type="NCBI Taxonomy" id="3133158"/>
    <lineage>
        <taxon>Bacteria</taxon>
        <taxon>Bacillati</taxon>
        <taxon>Bacillota</taxon>
        <taxon>Clostridia</taxon>
        <taxon>Lachnospirales</taxon>
        <taxon>Lachnospiraceae</taxon>
        <taxon>Lachnospira</taxon>
    </lineage>
</organism>
<protein>
    <recommendedName>
        <fullName evidence="4">Stage 0 sporulation protein A homolog</fullName>
        <ecNumber evidence="3">2.7.13.3</ecNumber>
    </recommendedName>
</protein>
<evidence type="ECO:0000256" key="5">
    <source>
        <dbReference type="ARBA" id="ARBA00022475"/>
    </source>
</evidence>
<dbReference type="PRINTS" id="PR00344">
    <property type="entry name" value="BCTRLSENSOR"/>
</dbReference>
<evidence type="ECO:0000313" key="18">
    <source>
        <dbReference type="EMBL" id="MEQ2555291.1"/>
    </source>
</evidence>
<dbReference type="InterPro" id="IPR036641">
    <property type="entry name" value="HPT_dom_sf"/>
</dbReference>
<keyword evidence="7" id="KW-0812">Transmembrane</keyword>
<evidence type="ECO:0000256" key="4">
    <source>
        <dbReference type="ARBA" id="ARBA00018672"/>
    </source>
</evidence>
<name>A0ABV1H6I9_9FIRM</name>
<dbReference type="InterPro" id="IPR003594">
    <property type="entry name" value="HATPase_dom"/>
</dbReference>
<dbReference type="SMART" id="SM00388">
    <property type="entry name" value="HisKA"/>
    <property type="match status" value="1"/>
</dbReference>
<dbReference type="PANTHER" id="PTHR45339:SF1">
    <property type="entry name" value="HYBRID SIGNAL TRANSDUCTION HISTIDINE KINASE J"/>
    <property type="match status" value="1"/>
</dbReference>
<evidence type="ECO:0000256" key="2">
    <source>
        <dbReference type="ARBA" id="ARBA00004651"/>
    </source>
</evidence>
<keyword evidence="11" id="KW-1133">Transmembrane helix</keyword>
<evidence type="ECO:0000259" key="17">
    <source>
        <dbReference type="PROSITE" id="PS50110"/>
    </source>
</evidence>
<proteinExistence type="predicted"/>
<dbReference type="SMART" id="SM00387">
    <property type="entry name" value="HATPase_c"/>
    <property type="match status" value="1"/>
</dbReference>
<dbReference type="SUPFAM" id="SSF55874">
    <property type="entry name" value="ATPase domain of HSP90 chaperone/DNA topoisomerase II/histidine kinase"/>
    <property type="match status" value="1"/>
</dbReference>
<dbReference type="Gene3D" id="3.30.565.10">
    <property type="entry name" value="Histidine kinase-like ATPase, C-terminal domain"/>
    <property type="match status" value="1"/>
</dbReference>
<evidence type="ECO:0000256" key="7">
    <source>
        <dbReference type="ARBA" id="ARBA00022692"/>
    </source>
</evidence>
<feature type="modified residue" description="4-aspartylphosphate" evidence="15">
    <location>
        <position position="604"/>
    </location>
</feature>
<dbReference type="InterPro" id="IPR003661">
    <property type="entry name" value="HisK_dim/P_dom"/>
</dbReference>
<keyword evidence="8" id="KW-0547">Nucleotide-binding</keyword>
<dbReference type="CDD" id="cd16922">
    <property type="entry name" value="HATPase_EvgS-ArcB-TorS-like"/>
    <property type="match status" value="1"/>
</dbReference>
<dbReference type="PROSITE" id="PS50109">
    <property type="entry name" value="HIS_KIN"/>
    <property type="match status" value="1"/>
</dbReference>
<comment type="caution">
    <text evidence="18">The sequence shown here is derived from an EMBL/GenBank/DDBJ whole genome shotgun (WGS) entry which is preliminary data.</text>
</comment>
<dbReference type="CDD" id="cd00082">
    <property type="entry name" value="HisKA"/>
    <property type="match status" value="1"/>
</dbReference>
<evidence type="ECO:0000256" key="14">
    <source>
        <dbReference type="ARBA" id="ARBA00024867"/>
    </source>
</evidence>
<dbReference type="InterPro" id="IPR004358">
    <property type="entry name" value="Sig_transdc_His_kin-like_C"/>
</dbReference>
<keyword evidence="9" id="KW-0418">Kinase</keyword>
<evidence type="ECO:0000256" key="15">
    <source>
        <dbReference type="PROSITE-ProRule" id="PRU00169"/>
    </source>
</evidence>
<dbReference type="EC" id="2.7.13.3" evidence="3"/>
<comment type="subcellular location">
    <subcellularLocation>
        <location evidence="2">Cell membrane</location>
        <topology evidence="2">Multi-pass membrane protein</topology>
    </subcellularLocation>
</comment>
<dbReference type="InterPro" id="IPR036097">
    <property type="entry name" value="HisK_dim/P_sf"/>
</dbReference>
<comment type="catalytic activity">
    <reaction evidence="1">
        <text>ATP + protein L-histidine = ADP + protein N-phospho-L-histidine.</text>
        <dbReference type="EC" id="2.7.13.3"/>
    </reaction>
</comment>
<keyword evidence="12" id="KW-0902">Two-component regulatory system</keyword>
<dbReference type="InterPro" id="IPR036890">
    <property type="entry name" value="HATPase_C_sf"/>
</dbReference>
<dbReference type="CDD" id="cd17546">
    <property type="entry name" value="REC_hyHK_CKI1_RcsC-like"/>
    <property type="match status" value="1"/>
</dbReference>
<keyword evidence="19" id="KW-1185">Reference proteome</keyword>
<gene>
    <name evidence="18" type="ORF">WMO37_09770</name>
</gene>
<dbReference type="SUPFAM" id="SSF52172">
    <property type="entry name" value="CheY-like"/>
    <property type="match status" value="1"/>
</dbReference>
<dbReference type="Gene3D" id="1.10.287.130">
    <property type="match status" value="1"/>
</dbReference>
<evidence type="ECO:0000313" key="19">
    <source>
        <dbReference type="Proteomes" id="UP001546774"/>
    </source>
</evidence>
<dbReference type="PROSITE" id="PS50110">
    <property type="entry name" value="RESPONSE_REGULATORY"/>
    <property type="match status" value="1"/>
</dbReference>
<evidence type="ECO:0000256" key="8">
    <source>
        <dbReference type="ARBA" id="ARBA00022741"/>
    </source>
</evidence>
<dbReference type="SUPFAM" id="SSF47226">
    <property type="entry name" value="Histidine-containing phosphotransfer domain, HPT domain"/>
    <property type="match status" value="1"/>
</dbReference>
<dbReference type="Pfam" id="PF02518">
    <property type="entry name" value="HATPase_c"/>
    <property type="match status" value="1"/>
</dbReference>
<evidence type="ECO:0000256" key="11">
    <source>
        <dbReference type="ARBA" id="ARBA00022989"/>
    </source>
</evidence>
<dbReference type="InterPro" id="IPR005467">
    <property type="entry name" value="His_kinase_dom"/>
</dbReference>
<dbReference type="Gene3D" id="1.20.120.160">
    <property type="entry name" value="HPT domain"/>
    <property type="match status" value="1"/>
</dbReference>
<keyword evidence="5" id="KW-1003">Cell membrane</keyword>
<dbReference type="Pfam" id="PF00512">
    <property type="entry name" value="HisKA"/>
    <property type="match status" value="1"/>
</dbReference>
<dbReference type="Pfam" id="PF10114">
    <property type="entry name" value="PocR"/>
    <property type="match status" value="1"/>
</dbReference>
<dbReference type="Proteomes" id="UP001546774">
    <property type="component" value="Unassembled WGS sequence"/>
</dbReference>
<keyword evidence="10" id="KW-0067">ATP-binding</keyword>
<sequence length="902" mass="100734">MENELHLTDLIDVEMLQKIQDAFSDMTGIASVTTDADGVAVTKGSHFSDFCMKYTRSSPLGCQRCELCDKNGAELALKKGASSTYFCHAGLVDFAAPIIADGRMVGCFIGGQVLTEPPDISKIMQVADELGVDPASYIQAVMKVNIVEKSQIDKAASFLYTIANGLSNIAYHKYQLFQANIEIEKVNRMKSDFLANMSHEIRTPMNAVIGMAEMALREDLPPAARDYITQIKASGKTLLTIINDILDFSKIESGKMNIIPVEYEPMSTIHDVANIITTRIGSKNVELILDIAPDIPYKLFGDSIRFKQILLNLANNAVKFTKHGRVLLKIYADPVENGETVLHASIEDTGIGIKKEHIGRLFRSFEQLDSKRNRNIEGTGLGLAISKLLLTLMHGTISVESEYGVGSTFSFTLPQKVLDDRPSGVFNNDPPVHAALFIKNSLVQEQLQKDLDRLHIAYDNCTVTRTEPGNTPDYLFIDYAVFSSAMQDYIQAHPELTAVLITDFYTSVSCNLKNLHIVKKPLYSLNLISILKNEDLHFDEEDDADHFEFTAPDAQILIVDDNAINLTVTEGLLKPLGMQIDTCLSGKEAIEKISSQMYDIIFMDHMMPELDGVETTHIIRRFHPEYDDVPIIALTANAIDGTKEMFLKEGMNDFVPKPIELQFLTAKIKHWLPAEKIDRQHGMSASRNTTGTDNTVTATNAAADNTQAFPAIEGLDTKAAIQLLGSPQLYMTVLKDYYRVIKQKAELIKKYEQQEDWHAYTIETHALKSASRQIGATDLAESAARLELAGSRQDAALIHEQTVSLLHDYLQYQSILQPYFQKEEKISAQETITAPVLEKLFYAMYDAIDNLNSDTMESTLEEMTHFIYPDNQQEFLNQLKTAVSDIDVEQCTKILDAWKSVV</sequence>
<evidence type="ECO:0000256" key="9">
    <source>
        <dbReference type="ARBA" id="ARBA00022777"/>
    </source>
</evidence>
<evidence type="ECO:0000256" key="6">
    <source>
        <dbReference type="ARBA" id="ARBA00022553"/>
    </source>
</evidence>
<evidence type="ECO:0000256" key="12">
    <source>
        <dbReference type="ARBA" id="ARBA00023012"/>
    </source>
</evidence>
<dbReference type="Pfam" id="PF00072">
    <property type="entry name" value="Response_reg"/>
    <property type="match status" value="1"/>
</dbReference>
<dbReference type="PANTHER" id="PTHR45339">
    <property type="entry name" value="HYBRID SIGNAL TRANSDUCTION HISTIDINE KINASE J"/>
    <property type="match status" value="1"/>
</dbReference>
<evidence type="ECO:0000256" key="10">
    <source>
        <dbReference type="ARBA" id="ARBA00022840"/>
    </source>
</evidence>
<dbReference type="InterPro" id="IPR018771">
    <property type="entry name" value="PocR_dom"/>
</dbReference>
<dbReference type="InterPro" id="IPR001789">
    <property type="entry name" value="Sig_transdc_resp-reg_receiver"/>
</dbReference>
<evidence type="ECO:0000259" key="16">
    <source>
        <dbReference type="PROSITE" id="PS50109"/>
    </source>
</evidence>
<accession>A0ABV1H6I9</accession>
<evidence type="ECO:0000256" key="1">
    <source>
        <dbReference type="ARBA" id="ARBA00000085"/>
    </source>
</evidence>
<evidence type="ECO:0000256" key="13">
    <source>
        <dbReference type="ARBA" id="ARBA00023136"/>
    </source>
</evidence>
<comment type="function">
    <text evidence="14">May play the central regulatory role in sporulation. It may be an element of the effector pathway responsible for the activation of sporulation genes in response to nutritional stress. Spo0A may act in concert with spo0H (a sigma factor) to control the expression of some genes that are critical to the sporulation process.</text>
</comment>
<dbReference type="Gene3D" id="3.40.50.2300">
    <property type="match status" value="1"/>
</dbReference>
<dbReference type="SMART" id="SM00448">
    <property type="entry name" value="REC"/>
    <property type="match status" value="1"/>
</dbReference>
<feature type="domain" description="Histidine kinase" evidence="16">
    <location>
        <begin position="196"/>
        <end position="417"/>
    </location>
</feature>
<reference evidence="18" key="1">
    <citation type="submission" date="2024-03" db="EMBL/GenBank/DDBJ databases">
        <title>Human intestinal bacterial collection.</title>
        <authorList>
            <person name="Pauvert C."/>
            <person name="Hitch T.C.A."/>
            <person name="Clavel T."/>
        </authorList>
    </citation>
    <scope>NUCLEOTIDE SEQUENCE [LARGE SCALE GENOMIC DNA]</scope>
    <source>
        <strain evidence="18">CLA-AA-H89B</strain>
    </source>
</reference>
<dbReference type="EMBL" id="JBBMFS010000007">
    <property type="protein sequence ID" value="MEQ2555291.1"/>
    <property type="molecule type" value="Genomic_DNA"/>
</dbReference>
<dbReference type="InterPro" id="IPR011006">
    <property type="entry name" value="CheY-like_superfamily"/>
</dbReference>
<keyword evidence="6 15" id="KW-0597">Phosphoprotein</keyword>
<keyword evidence="13" id="KW-0472">Membrane</keyword>
<dbReference type="SUPFAM" id="SSF47384">
    <property type="entry name" value="Homodimeric domain of signal transducing histidine kinase"/>
    <property type="match status" value="1"/>
</dbReference>
<evidence type="ECO:0000256" key="3">
    <source>
        <dbReference type="ARBA" id="ARBA00012438"/>
    </source>
</evidence>
<feature type="domain" description="Response regulatory" evidence="17">
    <location>
        <begin position="555"/>
        <end position="672"/>
    </location>
</feature>